<dbReference type="Proteomes" id="UP001230649">
    <property type="component" value="Unassembled WGS sequence"/>
</dbReference>
<dbReference type="EMBL" id="JASBWS010000190">
    <property type="protein sequence ID" value="KAJ9091810.1"/>
    <property type="molecule type" value="Genomic_DNA"/>
</dbReference>
<evidence type="ECO:0000313" key="2">
    <source>
        <dbReference type="Proteomes" id="UP001230649"/>
    </source>
</evidence>
<name>A0ACC2UXK4_9TREE</name>
<protein>
    <submittedName>
        <fullName evidence="1">Uncharacterized protein</fullName>
    </submittedName>
</protein>
<sequence length="695" mass="79628">MPRALWNALQSMPEQNFQPFAFPSNYLLRKALQEDAQLDGKARQRFAYFSPINRLRAQFENRIIGNRLRYPQVGTVDLDKYQDIWQGEYIRALKAKNIKWGGRTSPTAGKYFDDDTQIALGLATDGIPLWKRSRLDCWPLILTNYSLRPEIRTKREYQICTRDQVIDRKLDMDSFLWPLIQDLEVLATSGFKARRWVDGRLVSFMMRAHLVVVSGDMPAISKSGSAGWEYGKYYLTTKSSDGPDNVDYSDLPLRDHRGVRKDIQDIRECRTKGEKDAMQTQKGINDQSVFSLIGSIDFPWSFSADIMHILLENIMKELLGIWEGKYKSSMITGTADGRLGTATGEDYVIPKAFWDDMDKEVSASNATIPSQMARRMEAITKRSYWTAESYSYFLIHLGPIILKGRLAGRYYRHFLKLAHLSKLLTKIELTLEEVETIDRGLVSIMHPLTIHQIISMIPNLIAIVKWRDAVISAKGLWSNNDAAITATGQEKHKGTLFEPESTSYILPDAVCLVLAGSLSARDWTPDAQRRRAVAKYTERDIRSRCVNLRSWRGFRSDGDKGFLCWRTMRSGKELERRDSSWAAFAMFEDRRARSFYVEAEWIRKPKQGQITEFLSFEWNGESLWVAVIQAWSTQNWLEGYEAGEGPQLLLSKEARMDVVEVSALEAISGRVQMESEGHRQVIFNLSIGSLAAEMF</sequence>
<evidence type="ECO:0000313" key="1">
    <source>
        <dbReference type="EMBL" id="KAJ9091810.1"/>
    </source>
</evidence>
<comment type="caution">
    <text evidence="1">The sequence shown here is derived from an EMBL/GenBank/DDBJ whole genome shotgun (WGS) entry which is preliminary data.</text>
</comment>
<proteinExistence type="predicted"/>
<accession>A0ACC2UXK4</accession>
<organism evidence="1 2">
    <name type="scientific">Naganishia adeliensis</name>
    <dbReference type="NCBI Taxonomy" id="92952"/>
    <lineage>
        <taxon>Eukaryota</taxon>
        <taxon>Fungi</taxon>
        <taxon>Dikarya</taxon>
        <taxon>Basidiomycota</taxon>
        <taxon>Agaricomycotina</taxon>
        <taxon>Tremellomycetes</taxon>
        <taxon>Filobasidiales</taxon>
        <taxon>Filobasidiaceae</taxon>
        <taxon>Naganishia</taxon>
    </lineage>
</organism>
<reference evidence="1" key="1">
    <citation type="submission" date="2023-04" db="EMBL/GenBank/DDBJ databases">
        <title>Draft Genome sequencing of Naganishia species isolated from polar environments using Oxford Nanopore Technology.</title>
        <authorList>
            <person name="Leo P."/>
            <person name="Venkateswaran K."/>
        </authorList>
    </citation>
    <scope>NUCLEOTIDE SEQUENCE</scope>
    <source>
        <strain evidence="1">MNA-CCFEE 5262</strain>
    </source>
</reference>
<keyword evidence="2" id="KW-1185">Reference proteome</keyword>
<gene>
    <name evidence="1" type="ORF">QFC20_007540</name>
</gene>